<evidence type="ECO:0000313" key="12">
    <source>
        <dbReference type="EMBL" id="RPB19583.1"/>
    </source>
</evidence>
<keyword evidence="13" id="KW-1185">Reference proteome</keyword>
<dbReference type="GO" id="GO:0000379">
    <property type="term" value="P:tRNA-type intron splice site recognition and cleavage"/>
    <property type="evidence" value="ECO:0007669"/>
    <property type="project" value="TreeGrafter"/>
</dbReference>
<dbReference type="CDD" id="cd22363">
    <property type="entry name" value="tRNA-intron_lyase_C"/>
    <property type="match status" value="1"/>
</dbReference>
<protein>
    <recommendedName>
        <fullName evidence="2">tRNA-intron lyase</fullName>
        <ecNumber evidence="2">4.6.1.16</ecNumber>
    </recommendedName>
    <alternativeName>
        <fullName evidence="7 8">tRNA-intron endonuclease SEN34</fullName>
    </alternativeName>
</protein>
<evidence type="ECO:0000259" key="10">
    <source>
        <dbReference type="Pfam" id="PF01974"/>
    </source>
</evidence>
<keyword evidence="12" id="KW-0540">Nuclease</keyword>
<dbReference type="GO" id="GO:0005634">
    <property type="term" value="C:nucleus"/>
    <property type="evidence" value="ECO:0007669"/>
    <property type="project" value="UniProtKB-ARBA"/>
</dbReference>
<dbReference type="FunFam" id="3.40.1350.10:FF:000008">
    <property type="entry name" value="tRNA-splicing endonuclease subunit Sen34"/>
    <property type="match status" value="1"/>
</dbReference>
<dbReference type="Pfam" id="PF26577">
    <property type="entry name" value="TSEN34_N"/>
    <property type="match status" value="1"/>
</dbReference>
<dbReference type="Pfam" id="PF01974">
    <property type="entry name" value="tRNA_int_endo"/>
    <property type="match status" value="1"/>
</dbReference>
<evidence type="ECO:0000256" key="7">
    <source>
        <dbReference type="ARBA" id="ARBA00075884"/>
    </source>
</evidence>
<comment type="catalytic activity">
    <reaction evidence="5">
        <text>pretRNA = a 3'-half-tRNA molecule with a 5'-OH end + a 5'-half-tRNA molecule with a 2',3'-cyclic phosphate end + an intron with a 2',3'-cyclic phosphate and a 5'-hydroxyl terminus.</text>
        <dbReference type="EC" id="4.6.1.16"/>
    </reaction>
</comment>
<dbReference type="PANTHER" id="PTHR13070">
    <property type="entry name" value="TRNA-SPLICING ENDONUCLEASE SUBUNIT SEN34-RELATED"/>
    <property type="match status" value="1"/>
</dbReference>
<dbReference type="Proteomes" id="UP000267821">
    <property type="component" value="Unassembled WGS sequence"/>
</dbReference>
<evidence type="ECO:0000256" key="9">
    <source>
        <dbReference type="SAM" id="MobiDB-lite"/>
    </source>
</evidence>
<dbReference type="GO" id="GO:0000213">
    <property type="term" value="F:tRNA-intron lyase activity"/>
    <property type="evidence" value="ECO:0007669"/>
    <property type="project" value="UniProtKB-EC"/>
</dbReference>
<dbReference type="STRING" id="1051890.A0A3N4L9L3"/>
<gene>
    <name evidence="12" type="ORF">L211DRAFT_897445</name>
</gene>
<dbReference type="InterPro" id="IPR036167">
    <property type="entry name" value="tRNA_intron_Endo_cat-like_sf"/>
</dbReference>
<evidence type="ECO:0000256" key="1">
    <source>
        <dbReference type="ARBA" id="ARBA00008078"/>
    </source>
</evidence>
<organism evidence="12 13">
    <name type="scientific">Terfezia boudieri ATCC MYA-4762</name>
    <dbReference type="NCBI Taxonomy" id="1051890"/>
    <lineage>
        <taxon>Eukaryota</taxon>
        <taxon>Fungi</taxon>
        <taxon>Dikarya</taxon>
        <taxon>Ascomycota</taxon>
        <taxon>Pezizomycotina</taxon>
        <taxon>Pezizomycetes</taxon>
        <taxon>Pezizales</taxon>
        <taxon>Pezizaceae</taxon>
        <taxon>Terfezia</taxon>
    </lineage>
</organism>
<feature type="domain" description="tRNA intron endonuclease catalytic" evidence="10">
    <location>
        <begin position="290"/>
        <end position="361"/>
    </location>
</feature>
<dbReference type="InterPro" id="IPR006676">
    <property type="entry name" value="tRNA_splic"/>
</dbReference>
<evidence type="ECO:0000256" key="5">
    <source>
        <dbReference type="ARBA" id="ARBA00034031"/>
    </source>
</evidence>
<keyword evidence="12" id="KW-0255">Endonuclease</keyword>
<dbReference type="EMBL" id="ML121587">
    <property type="protein sequence ID" value="RPB19583.1"/>
    <property type="molecule type" value="Genomic_DNA"/>
</dbReference>
<dbReference type="AlphaFoldDB" id="A0A3N4L9L3"/>
<feature type="compositionally biased region" description="Low complexity" evidence="9">
    <location>
        <begin position="256"/>
        <end position="272"/>
    </location>
</feature>
<accession>A0A3N4L9L3</accession>
<evidence type="ECO:0000256" key="4">
    <source>
        <dbReference type="ARBA" id="ARBA00023239"/>
    </source>
</evidence>
<evidence type="ECO:0000256" key="8">
    <source>
        <dbReference type="ARBA" id="ARBA00076724"/>
    </source>
</evidence>
<feature type="compositionally biased region" description="Polar residues" evidence="9">
    <location>
        <begin position="238"/>
        <end position="255"/>
    </location>
</feature>
<dbReference type="PANTHER" id="PTHR13070:SF0">
    <property type="entry name" value="TRNA-SPLICING ENDONUCLEASE SUBUNIT SEN34"/>
    <property type="match status" value="1"/>
</dbReference>
<comment type="similarity">
    <text evidence="1">Belongs to the tRNA-intron endonuclease family.</text>
</comment>
<name>A0A3N4L9L3_9PEZI</name>
<evidence type="ECO:0000256" key="3">
    <source>
        <dbReference type="ARBA" id="ARBA00022694"/>
    </source>
</evidence>
<dbReference type="InterPro" id="IPR011856">
    <property type="entry name" value="tRNA_endonuc-like_dom_sf"/>
</dbReference>
<evidence type="ECO:0000313" key="13">
    <source>
        <dbReference type="Proteomes" id="UP000267821"/>
    </source>
</evidence>
<dbReference type="InterPro" id="IPR006677">
    <property type="entry name" value="tRNA_intron_Endonuc_cat-like"/>
</dbReference>
<dbReference type="Gene3D" id="3.40.1350.10">
    <property type="match status" value="1"/>
</dbReference>
<dbReference type="FunCoup" id="A0A3N4L9L3">
    <property type="interactions" value="137"/>
</dbReference>
<keyword evidence="4" id="KW-0456">Lyase</keyword>
<dbReference type="SUPFAM" id="SSF53032">
    <property type="entry name" value="tRNA-intron endonuclease catalytic domain-like"/>
    <property type="match status" value="1"/>
</dbReference>
<dbReference type="EC" id="4.6.1.16" evidence="2"/>
<feature type="domain" description="TSEN34 N-terminal" evidence="11">
    <location>
        <begin position="69"/>
        <end position="137"/>
    </location>
</feature>
<dbReference type="InterPro" id="IPR059049">
    <property type="entry name" value="TSEN34_N"/>
</dbReference>
<keyword evidence="3" id="KW-0819">tRNA processing</keyword>
<dbReference type="OrthoDB" id="48041at2759"/>
<dbReference type="GO" id="GO:0003676">
    <property type="term" value="F:nucleic acid binding"/>
    <property type="evidence" value="ECO:0007669"/>
    <property type="project" value="InterPro"/>
</dbReference>
<keyword evidence="12" id="KW-0378">Hydrolase</keyword>
<dbReference type="NCBIfam" id="TIGR00324">
    <property type="entry name" value="endA"/>
    <property type="match status" value="1"/>
</dbReference>
<sequence>MIFHRFYPSYSTPLTHQPLLIFKHLKAQVHVFTANTLVLNKQSISSITSISSIMTNDNPPGGTIAEPFPIFLVANRYMLYDVNVVSYIRRVYHMCGCLIGTLPQVPQQNVFLGLPLELMIEEAALLVEKGVAYIVDDVAAHKTGREAMLEQDRLRYLAQRGEDLKALAEENHREAFARKVAALEKKGRMDLIVGTQNPPRVKEKENEATPTPPSSEEPNTSGAGPELLPVEPEKAENTLFSQPQPSTEYAPSQDVTFHSTPTTSHSTYHFPTTNPPTTPAHLIPQPSPTRFPIYRHLHSKGYFLSPGLRFGAQYMAYPGDPLRFHSHFVVNGLGWNEEISVMDIVGGGRLGTGVKKAWMVGGRDPSWEVGGNGGEGDGVRVFSVEWGGF</sequence>
<comment type="function">
    <text evidence="6">Constitutes one of the two catalytic subunit of the tRNA-splicing endonuclease complex, a complex responsible for identification and cleavage of the splice sites in pre-tRNA. It cleaves pre-tRNA at the 5'- and 3'-splice sites to release the intron. The products are an intron and two tRNA half-molecules bearing 2',3'-cyclic phosphate and 5'-OH termini. There are no conserved sequences at the splice sites, but the intron is invariably located at the same site in the gene, placing the splice sites an invariant distance from the constant structural features of the tRNA body. It probably carries the active site for 3'-splice site cleavage.</text>
</comment>
<evidence type="ECO:0000256" key="2">
    <source>
        <dbReference type="ARBA" id="ARBA00012573"/>
    </source>
</evidence>
<evidence type="ECO:0000256" key="6">
    <source>
        <dbReference type="ARBA" id="ARBA00059865"/>
    </source>
</evidence>
<feature type="region of interest" description="Disordered" evidence="9">
    <location>
        <begin position="189"/>
        <end position="279"/>
    </location>
</feature>
<evidence type="ECO:0000259" key="11">
    <source>
        <dbReference type="Pfam" id="PF26577"/>
    </source>
</evidence>
<reference evidence="12 13" key="1">
    <citation type="journal article" date="2018" name="Nat. Ecol. Evol.">
        <title>Pezizomycetes genomes reveal the molecular basis of ectomycorrhizal truffle lifestyle.</title>
        <authorList>
            <person name="Murat C."/>
            <person name="Payen T."/>
            <person name="Noel B."/>
            <person name="Kuo A."/>
            <person name="Morin E."/>
            <person name="Chen J."/>
            <person name="Kohler A."/>
            <person name="Krizsan K."/>
            <person name="Balestrini R."/>
            <person name="Da Silva C."/>
            <person name="Montanini B."/>
            <person name="Hainaut M."/>
            <person name="Levati E."/>
            <person name="Barry K.W."/>
            <person name="Belfiori B."/>
            <person name="Cichocki N."/>
            <person name="Clum A."/>
            <person name="Dockter R.B."/>
            <person name="Fauchery L."/>
            <person name="Guy J."/>
            <person name="Iotti M."/>
            <person name="Le Tacon F."/>
            <person name="Lindquist E.A."/>
            <person name="Lipzen A."/>
            <person name="Malagnac F."/>
            <person name="Mello A."/>
            <person name="Molinier V."/>
            <person name="Miyauchi S."/>
            <person name="Poulain J."/>
            <person name="Riccioni C."/>
            <person name="Rubini A."/>
            <person name="Sitrit Y."/>
            <person name="Splivallo R."/>
            <person name="Traeger S."/>
            <person name="Wang M."/>
            <person name="Zifcakova L."/>
            <person name="Wipf D."/>
            <person name="Zambonelli A."/>
            <person name="Paolocci F."/>
            <person name="Nowrousian M."/>
            <person name="Ottonello S."/>
            <person name="Baldrian P."/>
            <person name="Spatafora J.W."/>
            <person name="Henrissat B."/>
            <person name="Nagy L.G."/>
            <person name="Aury J.M."/>
            <person name="Wincker P."/>
            <person name="Grigoriev I.V."/>
            <person name="Bonfante P."/>
            <person name="Martin F.M."/>
        </authorList>
    </citation>
    <scope>NUCLEOTIDE SEQUENCE [LARGE SCALE GENOMIC DNA]</scope>
    <source>
        <strain evidence="12 13">ATCC MYA-4762</strain>
    </source>
</reference>
<dbReference type="InParanoid" id="A0A3N4L9L3"/>
<proteinExistence type="inferred from homology"/>